<organism evidence="4 5">
    <name type="scientific">Schwartzia succinivorans DSM 10502</name>
    <dbReference type="NCBI Taxonomy" id="1123243"/>
    <lineage>
        <taxon>Bacteria</taxon>
        <taxon>Bacillati</taxon>
        <taxon>Bacillota</taxon>
        <taxon>Negativicutes</taxon>
        <taxon>Selenomonadales</taxon>
        <taxon>Selenomonadaceae</taxon>
        <taxon>Schwartzia</taxon>
    </lineage>
</organism>
<reference evidence="4 5" key="1">
    <citation type="submission" date="2016-11" db="EMBL/GenBank/DDBJ databases">
        <authorList>
            <person name="Jaros S."/>
            <person name="Januszkiewicz K."/>
            <person name="Wedrychowicz H."/>
        </authorList>
    </citation>
    <scope>NUCLEOTIDE SEQUENCE [LARGE SCALE GENOMIC DNA]</scope>
    <source>
        <strain evidence="4 5">DSM 10502</strain>
    </source>
</reference>
<dbReference type="SUPFAM" id="SSF54631">
    <property type="entry name" value="CBS-domain pair"/>
    <property type="match status" value="1"/>
</dbReference>
<dbReference type="PANTHER" id="PTHR43080">
    <property type="entry name" value="CBS DOMAIN-CONTAINING PROTEIN CBSX3, MITOCHONDRIAL"/>
    <property type="match status" value="1"/>
</dbReference>
<dbReference type="EMBL" id="FQUG01000008">
    <property type="protein sequence ID" value="SHF17835.1"/>
    <property type="molecule type" value="Genomic_DNA"/>
</dbReference>
<dbReference type="PANTHER" id="PTHR43080:SF2">
    <property type="entry name" value="CBS DOMAIN-CONTAINING PROTEIN"/>
    <property type="match status" value="1"/>
</dbReference>
<gene>
    <name evidence="4" type="ORF">SAMN02745190_02030</name>
</gene>
<evidence type="ECO:0000256" key="2">
    <source>
        <dbReference type="PROSITE-ProRule" id="PRU00703"/>
    </source>
</evidence>
<dbReference type="Gene3D" id="3.10.580.10">
    <property type="entry name" value="CBS-domain"/>
    <property type="match status" value="1"/>
</dbReference>
<keyword evidence="1 2" id="KW-0129">CBS domain</keyword>
<dbReference type="OrthoDB" id="9790355at2"/>
<keyword evidence="5" id="KW-1185">Reference proteome</keyword>
<dbReference type="InterPro" id="IPR000644">
    <property type="entry name" value="CBS_dom"/>
</dbReference>
<evidence type="ECO:0000313" key="5">
    <source>
        <dbReference type="Proteomes" id="UP000184404"/>
    </source>
</evidence>
<dbReference type="InterPro" id="IPR051257">
    <property type="entry name" value="Diverse_CBS-Domain"/>
</dbReference>
<evidence type="ECO:0000313" key="4">
    <source>
        <dbReference type="EMBL" id="SHF17835.1"/>
    </source>
</evidence>
<sequence>MLAKNFMETNVITLKRGVSIKEIAELMIQKGISGFPVVDDDNRVIGVVSELDLMRKEIKPNEPNVWQICARGIQKSQNMQDYVDATRKYMAEKAEDIMTSPAITVDESDSLETAGRYMFEKKIKRVFVTREGKLVGVISRNAFTKLLLEQLKDK</sequence>
<feature type="domain" description="CBS" evidence="3">
    <location>
        <begin position="98"/>
        <end position="154"/>
    </location>
</feature>
<name>A0A1M4ZIN6_9FIRM</name>
<dbReference type="RefSeq" id="WP_072936146.1">
    <property type="nucleotide sequence ID" value="NZ_FQUG01000008.1"/>
</dbReference>
<dbReference type="SMART" id="SM00116">
    <property type="entry name" value="CBS"/>
    <property type="match status" value="2"/>
</dbReference>
<evidence type="ECO:0000259" key="3">
    <source>
        <dbReference type="PROSITE" id="PS51371"/>
    </source>
</evidence>
<dbReference type="AlphaFoldDB" id="A0A1M4ZIN6"/>
<dbReference type="InterPro" id="IPR046342">
    <property type="entry name" value="CBS_dom_sf"/>
</dbReference>
<proteinExistence type="predicted"/>
<dbReference type="STRING" id="1123243.SAMN02745190_02030"/>
<dbReference type="CDD" id="cd04586">
    <property type="entry name" value="CBS_pair_BON_assoc"/>
    <property type="match status" value="1"/>
</dbReference>
<dbReference type="PROSITE" id="PS51371">
    <property type="entry name" value="CBS"/>
    <property type="match status" value="2"/>
</dbReference>
<accession>A0A1M4ZIN6</accession>
<evidence type="ECO:0000256" key="1">
    <source>
        <dbReference type="ARBA" id="ARBA00023122"/>
    </source>
</evidence>
<dbReference type="Proteomes" id="UP000184404">
    <property type="component" value="Unassembled WGS sequence"/>
</dbReference>
<dbReference type="Pfam" id="PF00571">
    <property type="entry name" value="CBS"/>
    <property type="match status" value="2"/>
</dbReference>
<protein>
    <submittedName>
        <fullName evidence="4">CBS domain-containing protein</fullName>
    </submittedName>
</protein>
<feature type="domain" description="CBS" evidence="3">
    <location>
        <begin position="7"/>
        <end position="63"/>
    </location>
</feature>